<feature type="domain" description="Fumarate lyase N-terminal" evidence="6">
    <location>
        <begin position="45"/>
        <end position="268"/>
    </location>
</feature>
<dbReference type="InterPro" id="IPR022761">
    <property type="entry name" value="Fumarate_lyase_N"/>
</dbReference>
<dbReference type="PANTHER" id="PTHR43411">
    <property type="entry name" value="ADENYLOSUCCINATE LYASE"/>
    <property type="match status" value="1"/>
</dbReference>
<dbReference type="PANTHER" id="PTHR43411:SF1">
    <property type="entry name" value="ADENYLOSUCCINATE LYASE"/>
    <property type="match status" value="1"/>
</dbReference>
<dbReference type="Pfam" id="PF00206">
    <property type="entry name" value="Lyase_1"/>
    <property type="match status" value="1"/>
</dbReference>
<accession>A0ABP8P1Z6</accession>
<evidence type="ECO:0000256" key="4">
    <source>
        <dbReference type="ARBA" id="ARBA00023239"/>
    </source>
</evidence>
<dbReference type="Gene3D" id="1.20.200.10">
    <property type="entry name" value="Fumarase/aspartase (Central domain)"/>
    <property type="match status" value="1"/>
</dbReference>
<dbReference type="PRINTS" id="PR00149">
    <property type="entry name" value="FUMRATELYASE"/>
</dbReference>
<evidence type="ECO:0000259" key="6">
    <source>
        <dbReference type="Pfam" id="PF00206"/>
    </source>
</evidence>
<evidence type="ECO:0000259" key="7">
    <source>
        <dbReference type="Pfam" id="PF08328"/>
    </source>
</evidence>
<dbReference type="InterPro" id="IPR020557">
    <property type="entry name" value="Fumarate_lyase_CS"/>
</dbReference>
<protein>
    <submittedName>
        <fullName evidence="8">Adenylosuccinate lyase</fullName>
    </submittedName>
</protein>
<evidence type="ECO:0000313" key="9">
    <source>
        <dbReference type="Proteomes" id="UP001500731"/>
    </source>
</evidence>
<dbReference type="InterPro" id="IPR000362">
    <property type="entry name" value="Fumarate_lyase_fam"/>
</dbReference>
<gene>
    <name evidence="8" type="primary">purB</name>
    <name evidence="8" type="ORF">GCM10023171_05300</name>
</gene>
<dbReference type="Gene3D" id="1.10.275.10">
    <property type="entry name" value="Fumarase/aspartase (N-terminal domain)"/>
    <property type="match status" value="1"/>
</dbReference>
<comment type="function">
    <text evidence="5">Catalyzes two reactions in de novo purine nucleotide biosynthesis. Catalyzes the breakdown of 5-aminoimidazole- (N-succinylocarboxamide) ribotide (SAICAR or 2-[5-amino-1-(5-phospho-beta-D-ribosyl)imidazole-4-carboxamido]succinate) to 5-aminoimidazole-4-carboxamide ribotide (AICAR or 5-amino-1-(5-phospho-beta-D-ribosyl)imidazole-4-carboxamide) and fumarate, and of adenylosuccinate (ADS or N(6)-(1,2-dicarboxyethyl)-AMP) to adenosine monophosphate (AMP) and fumarate.</text>
</comment>
<dbReference type="InterPro" id="IPR024083">
    <property type="entry name" value="Fumarase/histidase_N"/>
</dbReference>
<dbReference type="Gene3D" id="1.10.40.30">
    <property type="entry name" value="Fumarase/aspartase (C-terminal domain)"/>
    <property type="match status" value="1"/>
</dbReference>
<evidence type="ECO:0000256" key="1">
    <source>
        <dbReference type="ARBA" id="ARBA00004706"/>
    </source>
</evidence>
<evidence type="ECO:0000256" key="3">
    <source>
        <dbReference type="ARBA" id="ARBA00022755"/>
    </source>
</evidence>
<dbReference type="InterPro" id="IPR047136">
    <property type="entry name" value="PurB_bact"/>
</dbReference>
<feature type="domain" description="Adenylosuccinate lyase PurB C-terminal" evidence="7">
    <location>
        <begin position="289"/>
        <end position="409"/>
    </location>
</feature>
<name>A0ABP8P1Z6_9MICO</name>
<reference evidence="9" key="1">
    <citation type="journal article" date="2019" name="Int. J. Syst. Evol. Microbiol.">
        <title>The Global Catalogue of Microorganisms (GCM) 10K type strain sequencing project: providing services to taxonomists for standard genome sequencing and annotation.</title>
        <authorList>
            <consortium name="The Broad Institute Genomics Platform"/>
            <consortium name="The Broad Institute Genome Sequencing Center for Infectious Disease"/>
            <person name="Wu L."/>
            <person name="Ma J."/>
        </authorList>
    </citation>
    <scope>NUCLEOTIDE SEQUENCE [LARGE SCALE GENOMIC DNA]</scope>
    <source>
        <strain evidence="9">JCM 17839</strain>
    </source>
</reference>
<keyword evidence="4 8" id="KW-0456">Lyase</keyword>
<sequence length="417" mass="45920">MEWLIALTDRSLFGTAPLADTDKERLRGLYRDFGQAEIDWLAEKEAVTRHDVKAVEYLVRDRLSALGLDAIAELTHFAATSEDINSASYALTVKRAVERVWLPALQDIIAKLRELASEHADAAMLSRTHGQPATPTTMGKELAVFAWRLERVAKRIESSEYLAKFSGATGTWSAHLAAEPTVDWPRVAREYIEGMGIDFNILTTQIESHDWQVELYDHVRHAGGILHNLATDIWTYISLGYFAQIPVAGATGSSTMPHKINPIRFENAEANLELSGALLGSLSQTLVTSRLQRDLTDSTTQRNIGVAFGHSLLALDNLRRGLNEISLSRDVLLADLDTNWEVLGEAIQTVIRAEVTAGRSTIQDPYALLKELTRGHRVGAAELASFVQGLEIGDDAKQRLIALTPATYVGLAETLAK</sequence>
<dbReference type="InterPro" id="IPR008948">
    <property type="entry name" value="L-Aspartase-like"/>
</dbReference>
<dbReference type="Pfam" id="PF08328">
    <property type="entry name" value="ASL_C"/>
    <property type="match status" value="1"/>
</dbReference>
<comment type="pathway">
    <text evidence="1">Purine metabolism; IMP biosynthesis via de novo pathway; 5-amino-1-(5-phospho-D-ribosyl)imidazole-4-carboxamide from 5-amino-1-(5-phospho-D-ribosyl)imidazole-4-carboxylate: step 2/2.</text>
</comment>
<dbReference type="GO" id="GO:0016829">
    <property type="term" value="F:lyase activity"/>
    <property type="evidence" value="ECO:0007669"/>
    <property type="project" value="UniProtKB-KW"/>
</dbReference>
<evidence type="ECO:0000256" key="5">
    <source>
        <dbReference type="ARBA" id="ARBA00025012"/>
    </source>
</evidence>
<evidence type="ECO:0000256" key="2">
    <source>
        <dbReference type="ARBA" id="ARBA00004734"/>
    </source>
</evidence>
<evidence type="ECO:0000313" key="8">
    <source>
        <dbReference type="EMBL" id="GAA4479656.1"/>
    </source>
</evidence>
<dbReference type="Proteomes" id="UP001500731">
    <property type="component" value="Unassembled WGS sequence"/>
</dbReference>
<dbReference type="PROSITE" id="PS00163">
    <property type="entry name" value="FUMARATE_LYASES"/>
    <property type="match status" value="1"/>
</dbReference>
<keyword evidence="3" id="KW-0658">Purine biosynthesis</keyword>
<comment type="pathway">
    <text evidence="2">Purine metabolism; AMP biosynthesis via de novo pathway; AMP from IMP: step 2/2.</text>
</comment>
<dbReference type="InterPro" id="IPR013539">
    <property type="entry name" value="PurB_C"/>
</dbReference>
<proteinExistence type="predicted"/>
<comment type="caution">
    <text evidence="8">The sequence shown here is derived from an EMBL/GenBank/DDBJ whole genome shotgun (WGS) entry which is preliminary data.</text>
</comment>
<dbReference type="SUPFAM" id="SSF48557">
    <property type="entry name" value="L-aspartase-like"/>
    <property type="match status" value="1"/>
</dbReference>
<dbReference type="EMBL" id="BAABGP010000004">
    <property type="protein sequence ID" value="GAA4479656.1"/>
    <property type="molecule type" value="Genomic_DNA"/>
</dbReference>
<organism evidence="8 9">
    <name type="scientific">Microbacterium panaciterrae</name>
    <dbReference type="NCBI Taxonomy" id="985759"/>
    <lineage>
        <taxon>Bacteria</taxon>
        <taxon>Bacillati</taxon>
        <taxon>Actinomycetota</taxon>
        <taxon>Actinomycetes</taxon>
        <taxon>Micrococcales</taxon>
        <taxon>Microbacteriaceae</taxon>
        <taxon>Microbacterium</taxon>
    </lineage>
</organism>
<keyword evidence="9" id="KW-1185">Reference proteome</keyword>
<dbReference type="NCBIfam" id="NF006764">
    <property type="entry name" value="PRK09285.1"/>
    <property type="match status" value="1"/>
</dbReference>